<evidence type="ECO:0000256" key="1">
    <source>
        <dbReference type="SAM" id="Phobius"/>
    </source>
</evidence>
<keyword evidence="3" id="KW-1185">Reference proteome</keyword>
<evidence type="ECO:0000313" key="2">
    <source>
        <dbReference type="EMBL" id="TFB88264.1"/>
    </source>
</evidence>
<proteinExistence type="predicted"/>
<protein>
    <submittedName>
        <fullName evidence="2">Uncharacterized protein</fullName>
    </submittedName>
</protein>
<dbReference type="RefSeq" id="WP_134533572.1">
    <property type="nucleotide sequence ID" value="NZ_SOFG01000009.1"/>
</dbReference>
<evidence type="ECO:0000313" key="3">
    <source>
        <dbReference type="Proteomes" id="UP000297608"/>
    </source>
</evidence>
<accession>A0ABY2IEN9</accession>
<dbReference type="EMBL" id="SOFG01000009">
    <property type="protein sequence ID" value="TFB88264.1"/>
    <property type="molecule type" value="Genomic_DNA"/>
</dbReference>
<name>A0ABY2IEN9_9MICO</name>
<reference evidence="2 3" key="1">
    <citation type="submission" date="2019-03" db="EMBL/GenBank/DDBJ databases">
        <title>Genomics of glacier-inhabiting Cryobacterium strains.</title>
        <authorList>
            <person name="Liu Q."/>
            <person name="Xin Y.-H."/>
        </authorList>
    </citation>
    <scope>NUCLEOTIDE SEQUENCE [LARGE SCALE GENOMIC DNA]</scope>
    <source>
        <strain evidence="2 3">MDB2-B</strain>
    </source>
</reference>
<keyword evidence="1" id="KW-0812">Transmembrane</keyword>
<keyword evidence="1" id="KW-0472">Membrane</keyword>
<keyword evidence="1" id="KW-1133">Transmembrane helix</keyword>
<gene>
    <name evidence="2" type="ORF">E3O44_06230</name>
</gene>
<feature type="transmembrane region" description="Helical" evidence="1">
    <location>
        <begin position="50"/>
        <end position="76"/>
    </location>
</feature>
<dbReference type="Proteomes" id="UP000297608">
    <property type="component" value="Unassembled WGS sequence"/>
</dbReference>
<sequence length="208" mass="23454">MTRNSDDRWVSLRGPNRWVPFVVMSPFLRALMVVYGLNLIALAPRLGLPLVWSIAIMICAAVGVSVLPLAIIWLVYPYSFLNPASSTIRARRRSAQYSNITSAQLLVSVSKTRRVLNLLLKTDTGLRALVLIRDARRCTLDPEVAVLAEEMIRFSKIAIPVSIHDPLGKFARYNFPNNVTLDEALEFVRHPPDFLDDLPIRQRRSAGF</sequence>
<feature type="transmembrane region" description="Helical" evidence="1">
    <location>
        <begin position="21"/>
        <end position="44"/>
    </location>
</feature>
<comment type="caution">
    <text evidence="2">The sequence shown here is derived from an EMBL/GenBank/DDBJ whole genome shotgun (WGS) entry which is preliminary data.</text>
</comment>
<organism evidence="2 3">
    <name type="scientific">Cryobacterium algoricola</name>
    <dbReference type="NCBI Taxonomy" id="1259183"/>
    <lineage>
        <taxon>Bacteria</taxon>
        <taxon>Bacillati</taxon>
        <taxon>Actinomycetota</taxon>
        <taxon>Actinomycetes</taxon>
        <taxon>Micrococcales</taxon>
        <taxon>Microbacteriaceae</taxon>
        <taxon>Cryobacterium</taxon>
    </lineage>
</organism>